<proteinExistence type="predicted"/>
<reference evidence="1" key="1">
    <citation type="submission" date="2020-03" db="EMBL/GenBank/DDBJ databases">
        <title>Roseovarius gahaiensis sp. nov., isolated from Gahai Saline Lake, China.</title>
        <authorList>
            <person name="Sun X."/>
        </authorList>
    </citation>
    <scope>NUCLEOTIDE SEQUENCE</scope>
    <source>
        <strain evidence="1">GH877</strain>
    </source>
</reference>
<accession>A0A967BFQ5</accession>
<dbReference type="Proteomes" id="UP000639775">
    <property type="component" value="Unassembled WGS sequence"/>
</dbReference>
<evidence type="ECO:0000313" key="2">
    <source>
        <dbReference type="Proteomes" id="UP000639775"/>
    </source>
</evidence>
<sequence>MAPYQFHDHHEWFSGGGLWQLWLRDRILKTSHDARVLSKNVSAYR</sequence>
<gene>
    <name evidence="1" type="ORF">HAT86_14080</name>
</gene>
<comment type="caution">
    <text evidence="1">The sequence shown here is derived from an EMBL/GenBank/DDBJ whole genome shotgun (WGS) entry which is preliminary data.</text>
</comment>
<keyword evidence="2" id="KW-1185">Reference proteome</keyword>
<name>A0A967BFQ5_9RHOB</name>
<dbReference type="EMBL" id="JAAORB010000038">
    <property type="protein sequence ID" value="NHQ75584.1"/>
    <property type="molecule type" value="Genomic_DNA"/>
</dbReference>
<organism evidence="1 2">
    <name type="scientific">Roseovarius gahaiensis</name>
    <dbReference type="NCBI Taxonomy" id="2716691"/>
    <lineage>
        <taxon>Bacteria</taxon>
        <taxon>Pseudomonadati</taxon>
        <taxon>Pseudomonadota</taxon>
        <taxon>Alphaproteobacteria</taxon>
        <taxon>Rhodobacterales</taxon>
        <taxon>Roseobacteraceae</taxon>
        <taxon>Roseovarius</taxon>
    </lineage>
</organism>
<protein>
    <submittedName>
        <fullName evidence="1">Uncharacterized protein</fullName>
    </submittedName>
</protein>
<evidence type="ECO:0000313" key="1">
    <source>
        <dbReference type="EMBL" id="NHQ75584.1"/>
    </source>
</evidence>
<dbReference type="RefSeq" id="WP_167199126.1">
    <property type="nucleotide sequence ID" value="NZ_JAAORB010000038.1"/>
</dbReference>
<dbReference type="AlphaFoldDB" id="A0A967BFQ5"/>